<dbReference type="InterPro" id="IPR048147">
    <property type="entry name" value="CBO0543-like"/>
</dbReference>
<proteinExistence type="predicted"/>
<organism evidence="1 2">
    <name type="scientific">Alicyclobacillus acidoterrestris (strain ATCC 49025 / DSM 3922 / CIP 106132 / NCIMB 13137 / GD3B)</name>
    <dbReference type="NCBI Taxonomy" id="1356854"/>
    <lineage>
        <taxon>Bacteria</taxon>
        <taxon>Bacillati</taxon>
        <taxon>Bacillota</taxon>
        <taxon>Bacilli</taxon>
        <taxon>Bacillales</taxon>
        <taxon>Alicyclobacillaceae</taxon>
        <taxon>Alicyclobacillus</taxon>
    </lineage>
</organism>
<dbReference type="OrthoDB" id="1730091at2"/>
<dbReference type="EMBL" id="CP080467">
    <property type="protein sequence ID" value="UNO49006.1"/>
    <property type="molecule type" value="Genomic_DNA"/>
</dbReference>
<reference evidence="2" key="1">
    <citation type="journal article" date="2022" name="G3 (Bethesda)">
        <title>Unveiling the complete genome sequence of Alicyclobacillus acidoterrestris DSM 3922T, a taint-producing strain.</title>
        <authorList>
            <person name="Leonardo I.C."/>
            <person name="Barreto Crespo M.T."/>
            <person name="Gaspar F.B."/>
        </authorList>
    </citation>
    <scope>NUCLEOTIDE SEQUENCE [LARGE SCALE GENOMIC DNA]</scope>
    <source>
        <strain evidence="2">DSM 3922</strain>
    </source>
</reference>
<name>T0CEI1_ALIAG</name>
<keyword evidence="2" id="KW-1185">Reference proteome</keyword>
<dbReference type="eggNOG" id="ENOG50334A4">
    <property type="taxonomic scope" value="Bacteria"/>
</dbReference>
<dbReference type="Proteomes" id="UP000829401">
    <property type="component" value="Chromosome"/>
</dbReference>
<dbReference type="KEGG" id="aaco:K1I37_00055"/>
<accession>A0A9E6ZKA5</accession>
<sequence length="165" mass="19614">MAYYLSMLIWMIAAWKWVDWRQWRKYQATILYFLLGDIAYCYITRDYPLWRHVPVPTFTSETGAELAPLVVYASTLLIYLTRFPRGRWKAVAWTALFVGMYVVAETVLHYIGVMQYDHGWRWLYSVLFSAMMIPMMRLHSQHPLICYLLSAPIPVFLIIVFKVPM</sequence>
<dbReference type="AlphaFoldDB" id="T0CEI1"/>
<evidence type="ECO:0000313" key="1">
    <source>
        <dbReference type="EMBL" id="UNO49006.1"/>
    </source>
</evidence>
<dbReference type="NCBIfam" id="NF041644">
    <property type="entry name" value="CBO0543_fam"/>
    <property type="match status" value="1"/>
</dbReference>
<dbReference type="RefSeq" id="WP_021295511.1">
    <property type="nucleotide sequence ID" value="NZ_AURB01000072.1"/>
</dbReference>
<evidence type="ECO:0000313" key="2">
    <source>
        <dbReference type="Proteomes" id="UP000829401"/>
    </source>
</evidence>
<protein>
    <submittedName>
        <fullName evidence="1">Uncharacterized protein</fullName>
    </submittedName>
</protein>
<accession>T0CEI1</accession>
<gene>
    <name evidence="1" type="ORF">K1I37_00055</name>
</gene>